<proteinExistence type="predicted"/>
<evidence type="ECO:0000313" key="3">
    <source>
        <dbReference type="Proteomes" id="UP000316008"/>
    </source>
</evidence>
<dbReference type="PANTHER" id="PTHR22916">
    <property type="entry name" value="GLYCOSYLTRANSFERASE"/>
    <property type="match status" value="1"/>
</dbReference>
<dbReference type="AlphaFoldDB" id="A0A556MIX8"/>
<dbReference type="InterPro" id="IPR001173">
    <property type="entry name" value="Glyco_trans_2-like"/>
</dbReference>
<dbReference type="Proteomes" id="UP000316008">
    <property type="component" value="Unassembled WGS sequence"/>
</dbReference>
<dbReference type="OrthoDB" id="9788101at2"/>
<dbReference type="CDD" id="cd00761">
    <property type="entry name" value="Glyco_tranf_GTA_type"/>
    <property type="match status" value="1"/>
</dbReference>
<dbReference type="PANTHER" id="PTHR22916:SF3">
    <property type="entry name" value="UDP-GLCNAC:BETAGAL BETA-1,3-N-ACETYLGLUCOSAMINYLTRANSFERASE-LIKE PROTEIN 1"/>
    <property type="match status" value="1"/>
</dbReference>
<dbReference type="GO" id="GO:0016758">
    <property type="term" value="F:hexosyltransferase activity"/>
    <property type="evidence" value="ECO:0007669"/>
    <property type="project" value="UniProtKB-ARBA"/>
</dbReference>
<protein>
    <submittedName>
        <fullName evidence="2">Glycosyltransferase family 2 protein</fullName>
    </submittedName>
</protein>
<evidence type="ECO:0000313" key="2">
    <source>
        <dbReference type="EMBL" id="TSJ39874.1"/>
    </source>
</evidence>
<name>A0A556MIX8_9FLAO</name>
<reference evidence="2 3" key="1">
    <citation type="submission" date="2019-07" db="EMBL/GenBank/DDBJ databases">
        <authorList>
            <person name="Huq M.A."/>
        </authorList>
    </citation>
    <scope>NUCLEOTIDE SEQUENCE [LARGE SCALE GENOMIC DNA]</scope>
    <source>
        <strain evidence="2 3">MAH-3</strain>
    </source>
</reference>
<keyword evidence="3" id="KW-1185">Reference proteome</keyword>
<sequence>MIPDISICVITYNHESYIWRALESINFQKFNGSVELIIGVDVSSDRTAELVEQFVKISRFSVQAIIHTERQGMFENLYDVFRRATGKYIAVLEGDDFWVDEEKLYKQFVYMENAPLCVAAGGGIRTLTQTIRENRKWYNRKNQYYFLPDFIHANRMSFCTVMFRRECLRMDLFASLSDSPHLDWPIYIILLLSHPDAHIKVFSDVFSTYRIHDSGVYSGVNEAKRKQNILRTMQHISTLAANSSYTNYIDLSVHYQNDKTATCPTISALKKHQLDIGSIPSFYLHNFSKKQILAALIKSLWQVPQLLPIIWRKYVKRYSEN</sequence>
<dbReference type="SUPFAM" id="SSF53448">
    <property type="entry name" value="Nucleotide-diphospho-sugar transferases"/>
    <property type="match status" value="1"/>
</dbReference>
<feature type="domain" description="Glycosyltransferase 2-like" evidence="1">
    <location>
        <begin position="6"/>
        <end position="168"/>
    </location>
</feature>
<dbReference type="RefSeq" id="WP_144334533.1">
    <property type="nucleotide sequence ID" value="NZ_VLPL01000011.1"/>
</dbReference>
<dbReference type="EMBL" id="VLPL01000011">
    <property type="protein sequence ID" value="TSJ39874.1"/>
    <property type="molecule type" value="Genomic_DNA"/>
</dbReference>
<keyword evidence="2" id="KW-0808">Transferase</keyword>
<dbReference type="InterPro" id="IPR029044">
    <property type="entry name" value="Nucleotide-diphossugar_trans"/>
</dbReference>
<evidence type="ECO:0000259" key="1">
    <source>
        <dbReference type="Pfam" id="PF00535"/>
    </source>
</evidence>
<organism evidence="2 3">
    <name type="scientific">Fluviicola chungangensis</name>
    <dbReference type="NCBI Taxonomy" id="2597671"/>
    <lineage>
        <taxon>Bacteria</taxon>
        <taxon>Pseudomonadati</taxon>
        <taxon>Bacteroidota</taxon>
        <taxon>Flavobacteriia</taxon>
        <taxon>Flavobacteriales</taxon>
        <taxon>Crocinitomicaceae</taxon>
        <taxon>Fluviicola</taxon>
    </lineage>
</organism>
<gene>
    <name evidence="2" type="ORF">FO442_17615</name>
</gene>
<accession>A0A556MIX8</accession>
<dbReference type="Gene3D" id="3.90.550.10">
    <property type="entry name" value="Spore Coat Polysaccharide Biosynthesis Protein SpsA, Chain A"/>
    <property type="match status" value="1"/>
</dbReference>
<comment type="caution">
    <text evidence="2">The sequence shown here is derived from an EMBL/GenBank/DDBJ whole genome shotgun (WGS) entry which is preliminary data.</text>
</comment>
<dbReference type="Pfam" id="PF00535">
    <property type="entry name" value="Glycos_transf_2"/>
    <property type="match status" value="1"/>
</dbReference>